<name>A0AAV7R4Y1_PLEWA</name>
<feature type="compositionally biased region" description="Basic and acidic residues" evidence="1">
    <location>
        <begin position="57"/>
        <end position="69"/>
    </location>
</feature>
<comment type="caution">
    <text evidence="2">The sequence shown here is derived from an EMBL/GenBank/DDBJ whole genome shotgun (WGS) entry which is preliminary data.</text>
</comment>
<gene>
    <name evidence="2" type="ORF">NDU88_011970</name>
</gene>
<feature type="compositionally biased region" description="Gly residues" evidence="1">
    <location>
        <begin position="1"/>
        <end position="10"/>
    </location>
</feature>
<evidence type="ECO:0000313" key="3">
    <source>
        <dbReference type="Proteomes" id="UP001066276"/>
    </source>
</evidence>
<feature type="region of interest" description="Disordered" evidence="1">
    <location>
        <begin position="54"/>
        <end position="81"/>
    </location>
</feature>
<keyword evidence="3" id="KW-1185">Reference proteome</keyword>
<sequence length="81" mass="9147">MLNENGGGNRGWRELQRSGEAQVHCPGVSRSWEDTDRQLGASGTEVCGWEITWGEPRTGKNIDEPEERGPQVLRGPRRVMW</sequence>
<feature type="region of interest" description="Disordered" evidence="1">
    <location>
        <begin position="1"/>
        <end position="39"/>
    </location>
</feature>
<evidence type="ECO:0000313" key="2">
    <source>
        <dbReference type="EMBL" id="KAJ1145685.1"/>
    </source>
</evidence>
<protein>
    <submittedName>
        <fullName evidence="2">Uncharacterized protein</fullName>
    </submittedName>
</protein>
<organism evidence="2 3">
    <name type="scientific">Pleurodeles waltl</name>
    <name type="common">Iberian ribbed newt</name>
    <dbReference type="NCBI Taxonomy" id="8319"/>
    <lineage>
        <taxon>Eukaryota</taxon>
        <taxon>Metazoa</taxon>
        <taxon>Chordata</taxon>
        <taxon>Craniata</taxon>
        <taxon>Vertebrata</taxon>
        <taxon>Euteleostomi</taxon>
        <taxon>Amphibia</taxon>
        <taxon>Batrachia</taxon>
        <taxon>Caudata</taxon>
        <taxon>Salamandroidea</taxon>
        <taxon>Salamandridae</taxon>
        <taxon>Pleurodelinae</taxon>
        <taxon>Pleurodeles</taxon>
    </lineage>
</organism>
<dbReference type="Proteomes" id="UP001066276">
    <property type="component" value="Chromosome 6"/>
</dbReference>
<dbReference type="AlphaFoldDB" id="A0AAV7R4Y1"/>
<dbReference type="EMBL" id="JANPWB010000010">
    <property type="protein sequence ID" value="KAJ1145685.1"/>
    <property type="molecule type" value="Genomic_DNA"/>
</dbReference>
<proteinExistence type="predicted"/>
<evidence type="ECO:0000256" key="1">
    <source>
        <dbReference type="SAM" id="MobiDB-lite"/>
    </source>
</evidence>
<reference evidence="2" key="1">
    <citation type="journal article" date="2022" name="bioRxiv">
        <title>Sequencing and chromosome-scale assembly of the giantPleurodeles waltlgenome.</title>
        <authorList>
            <person name="Brown T."/>
            <person name="Elewa A."/>
            <person name="Iarovenko S."/>
            <person name="Subramanian E."/>
            <person name="Araus A.J."/>
            <person name="Petzold A."/>
            <person name="Susuki M."/>
            <person name="Suzuki K.-i.T."/>
            <person name="Hayashi T."/>
            <person name="Toyoda A."/>
            <person name="Oliveira C."/>
            <person name="Osipova E."/>
            <person name="Leigh N.D."/>
            <person name="Simon A."/>
            <person name="Yun M.H."/>
        </authorList>
    </citation>
    <scope>NUCLEOTIDE SEQUENCE</scope>
    <source>
        <strain evidence="2">20211129_DDA</strain>
        <tissue evidence="2">Liver</tissue>
    </source>
</reference>
<accession>A0AAV7R4Y1</accession>